<dbReference type="AlphaFoldDB" id="A0A845HWV8"/>
<evidence type="ECO:0000256" key="2">
    <source>
        <dbReference type="ARBA" id="ARBA00007524"/>
    </source>
</evidence>
<evidence type="ECO:0000256" key="1">
    <source>
        <dbReference type="ARBA" id="ARBA00004141"/>
    </source>
</evidence>
<evidence type="ECO:0000313" key="7">
    <source>
        <dbReference type="EMBL" id="MYN45884.1"/>
    </source>
</evidence>
<reference evidence="7" key="1">
    <citation type="submission" date="2019-12" db="EMBL/GenBank/DDBJ databases">
        <title>Novel species isolated from a subtropical stream in China.</title>
        <authorList>
            <person name="Lu H."/>
        </authorList>
    </citation>
    <scope>NUCLEOTIDE SEQUENCE [LARGE SCALE GENOMIC DNA]</scope>
    <source>
        <strain evidence="7">FT93W</strain>
    </source>
</reference>
<evidence type="ECO:0000256" key="4">
    <source>
        <dbReference type="ARBA" id="ARBA00022989"/>
    </source>
</evidence>
<keyword evidence="3 6" id="KW-0812">Transmembrane</keyword>
<dbReference type="Pfam" id="PF03073">
    <property type="entry name" value="TspO_MBR"/>
    <property type="match status" value="1"/>
</dbReference>
<feature type="transmembrane region" description="Helical" evidence="6">
    <location>
        <begin position="83"/>
        <end position="101"/>
    </location>
</feature>
<dbReference type="GO" id="GO:0016020">
    <property type="term" value="C:membrane"/>
    <property type="evidence" value="ECO:0007669"/>
    <property type="project" value="UniProtKB-SubCell"/>
</dbReference>
<feature type="transmembrane region" description="Helical" evidence="6">
    <location>
        <begin position="134"/>
        <end position="156"/>
    </location>
</feature>
<feature type="transmembrane region" description="Helical" evidence="6">
    <location>
        <begin position="107"/>
        <end position="127"/>
    </location>
</feature>
<evidence type="ECO:0000256" key="3">
    <source>
        <dbReference type="ARBA" id="ARBA00022692"/>
    </source>
</evidence>
<dbReference type="EMBL" id="WWCL01000002">
    <property type="protein sequence ID" value="MYN45884.1"/>
    <property type="molecule type" value="Genomic_DNA"/>
</dbReference>
<dbReference type="Proteomes" id="UP000444316">
    <property type="component" value="Unassembled WGS sequence"/>
</dbReference>
<dbReference type="Gene3D" id="1.20.1260.100">
    <property type="entry name" value="TspO/MBR protein"/>
    <property type="match status" value="1"/>
</dbReference>
<evidence type="ECO:0000256" key="6">
    <source>
        <dbReference type="SAM" id="Phobius"/>
    </source>
</evidence>
<dbReference type="InterPro" id="IPR038330">
    <property type="entry name" value="TspO/MBR-related_sf"/>
</dbReference>
<dbReference type="RefSeq" id="WP_161035424.1">
    <property type="nucleotide sequence ID" value="NZ_WWCL01000002.1"/>
</dbReference>
<dbReference type="CDD" id="cd15904">
    <property type="entry name" value="TSPO_MBR"/>
    <property type="match status" value="1"/>
</dbReference>
<dbReference type="PROSITE" id="PS51257">
    <property type="entry name" value="PROKAR_LIPOPROTEIN"/>
    <property type="match status" value="1"/>
</dbReference>
<accession>A0A845HWV8</accession>
<dbReference type="FunFam" id="1.20.1260.100:FF:000001">
    <property type="entry name" value="translocator protein 2"/>
    <property type="match status" value="1"/>
</dbReference>
<comment type="caution">
    <text evidence="7">The sequence shown here is derived from an EMBL/GenBank/DDBJ whole genome shotgun (WGS) entry which is preliminary data.</text>
</comment>
<name>A0A845HWV8_9BURK</name>
<evidence type="ECO:0000256" key="5">
    <source>
        <dbReference type="ARBA" id="ARBA00023136"/>
    </source>
</evidence>
<protein>
    <submittedName>
        <fullName evidence="7">Tryptophan-rich sensory protein</fullName>
    </submittedName>
</protein>
<comment type="subcellular location">
    <subcellularLocation>
        <location evidence="1">Membrane</location>
        <topology evidence="1">Multi-pass membrane protein</topology>
    </subcellularLocation>
</comment>
<keyword evidence="4 6" id="KW-1133">Transmembrane helix</keyword>
<dbReference type="PIRSF" id="PIRSF005859">
    <property type="entry name" value="PBR"/>
    <property type="match status" value="1"/>
</dbReference>
<feature type="transmembrane region" description="Helical" evidence="6">
    <location>
        <begin position="50"/>
        <end position="71"/>
    </location>
</feature>
<organism evidence="7 8">
    <name type="scientific">Duganella fentianensis</name>
    <dbReference type="NCBI Taxonomy" id="2692177"/>
    <lineage>
        <taxon>Bacteria</taxon>
        <taxon>Pseudomonadati</taxon>
        <taxon>Pseudomonadota</taxon>
        <taxon>Betaproteobacteria</taxon>
        <taxon>Burkholderiales</taxon>
        <taxon>Oxalobacteraceae</taxon>
        <taxon>Telluria group</taxon>
        <taxon>Duganella</taxon>
    </lineage>
</organism>
<keyword evidence="5 6" id="KW-0472">Membrane</keyword>
<comment type="similarity">
    <text evidence="2">Belongs to the TspO/BZRP family.</text>
</comment>
<sequence>MNTSTSRTSLLYQLIWFPLTFACAALGARASISAATFYGTLQRPDWAPPAWLFGPVWSVLYLLMAIAAWRISRHRFYASRNALLLYTAQLALNALWSWLFFGWHQGALAFVCLLAMWLLILATIISFDRLERLAGLLLWPYLAWVSFAGVLCYTIWQMNPAQLG</sequence>
<dbReference type="InterPro" id="IPR004307">
    <property type="entry name" value="TspO_MBR"/>
</dbReference>
<dbReference type="PANTHER" id="PTHR10057:SF0">
    <property type="entry name" value="TRANSLOCATOR PROTEIN"/>
    <property type="match status" value="1"/>
</dbReference>
<dbReference type="PANTHER" id="PTHR10057">
    <property type="entry name" value="PERIPHERAL-TYPE BENZODIAZEPINE RECEPTOR"/>
    <property type="match status" value="1"/>
</dbReference>
<proteinExistence type="inferred from homology"/>
<gene>
    <name evidence="7" type="ORF">GTP23_12580</name>
</gene>
<dbReference type="GO" id="GO:0033013">
    <property type="term" value="P:tetrapyrrole metabolic process"/>
    <property type="evidence" value="ECO:0007669"/>
    <property type="project" value="UniProtKB-ARBA"/>
</dbReference>
<keyword evidence="8" id="KW-1185">Reference proteome</keyword>
<evidence type="ECO:0000313" key="8">
    <source>
        <dbReference type="Proteomes" id="UP000444316"/>
    </source>
</evidence>